<keyword evidence="3" id="KW-1185">Reference proteome</keyword>
<evidence type="ECO:0000256" key="1">
    <source>
        <dbReference type="SAM" id="Phobius"/>
    </source>
</evidence>
<reference evidence="2 3" key="1">
    <citation type="submission" date="2019-03" db="EMBL/GenBank/DDBJ databases">
        <title>Complete genome sequence of Spiroplasma gladiatoris TG-1 (DSM 22552).</title>
        <authorList>
            <person name="Lin Y.-C."/>
            <person name="Chou L."/>
            <person name="Kuo C.-H."/>
        </authorList>
    </citation>
    <scope>NUCLEOTIDE SEQUENCE [LARGE SCALE GENOMIC DNA]</scope>
    <source>
        <strain evidence="2 3">TG-1</strain>
    </source>
</reference>
<proteinExistence type="predicted"/>
<evidence type="ECO:0000313" key="2">
    <source>
        <dbReference type="EMBL" id="QBQ07904.1"/>
    </source>
</evidence>
<name>A0A4P7AHI1_9MOLU</name>
<protein>
    <submittedName>
        <fullName evidence="2">Uncharacterized protein</fullName>
    </submittedName>
</protein>
<keyword evidence="1" id="KW-0472">Membrane</keyword>
<keyword evidence="1" id="KW-0812">Transmembrane</keyword>
<organism evidence="2 3">
    <name type="scientific">Spiroplasma gladiatoris</name>
    <dbReference type="NCBI Taxonomy" id="2143"/>
    <lineage>
        <taxon>Bacteria</taxon>
        <taxon>Bacillati</taxon>
        <taxon>Mycoplasmatota</taxon>
        <taxon>Mollicutes</taxon>
        <taxon>Entomoplasmatales</taxon>
        <taxon>Spiroplasmataceae</taxon>
        <taxon>Spiroplasma</taxon>
    </lineage>
</organism>
<sequence>MKGITSHIFLAFFLIATLFLSLFIIKKQNIYWGNYFIQDKLNDKDMFEKKIYVLVEQKINIDSIVSIKVEYKSGYRHYDKKFLKFESGILQLQNIDIEGLDQKNNKVLLYGSNSNLLNYLLSNLK</sequence>
<feature type="transmembrane region" description="Helical" evidence="1">
    <location>
        <begin position="6"/>
        <end position="25"/>
    </location>
</feature>
<evidence type="ECO:0000313" key="3">
    <source>
        <dbReference type="Proteomes" id="UP000294309"/>
    </source>
</evidence>
<dbReference type="AlphaFoldDB" id="A0A4P7AHI1"/>
<keyword evidence="1" id="KW-1133">Transmembrane helix</keyword>
<dbReference type="OrthoDB" id="9908102at2"/>
<dbReference type="KEGG" id="sgq:SGLAD_v1c07050"/>
<dbReference type="RefSeq" id="WP_134297683.1">
    <property type="nucleotide sequence ID" value="NZ_CP038013.1"/>
</dbReference>
<accession>A0A4P7AHI1</accession>
<dbReference type="Proteomes" id="UP000294309">
    <property type="component" value="Chromosome"/>
</dbReference>
<dbReference type="EMBL" id="CP038013">
    <property type="protein sequence ID" value="QBQ07904.1"/>
    <property type="molecule type" value="Genomic_DNA"/>
</dbReference>
<gene>
    <name evidence="2" type="ORF">SGLAD_v1c07050</name>
</gene>